<evidence type="ECO:0000313" key="4">
    <source>
        <dbReference type="Proteomes" id="UP000663760"/>
    </source>
</evidence>
<dbReference type="Proteomes" id="UP000663760">
    <property type="component" value="Chromosome 13"/>
</dbReference>
<organism evidence="3 4">
    <name type="scientific">Spirodela intermedia</name>
    <name type="common">Intermediate duckweed</name>
    <dbReference type="NCBI Taxonomy" id="51605"/>
    <lineage>
        <taxon>Eukaryota</taxon>
        <taxon>Viridiplantae</taxon>
        <taxon>Streptophyta</taxon>
        <taxon>Embryophyta</taxon>
        <taxon>Tracheophyta</taxon>
        <taxon>Spermatophyta</taxon>
        <taxon>Magnoliopsida</taxon>
        <taxon>Liliopsida</taxon>
        <taxon>Araceae</taxon>
        <taxon>Lemnoideae</taxon>
        <taxon>Spirodela</taxon>
    </lineage>
</organism>
<proteinExistence type="predicted"/>
<feature type="transmembrane region" description="Helical" evidence="2">
    <location>
        <begin position="413"/>
        <end position="431"/>
    </location>
</feature>
<keyword evidence="2" id="KW-0812">Transmembrane</keyword>
<evidence type="ECO:0000313" key="3">
    <source>
        <dbReference type="EMBL" id="CAA7407000.1"/>
    </source>
</evidence>
<name>A0A7I8LAW9_SPIIN</name>
<protein>
    <submittedName>
        <fullName evidence="3">Uncharacterized protein</fullName>
    </submittedName>
</protein>
<dbReference type="PANTHER" id="PTHR31963">
    <property type="entry name" value="RAS GUANINE NUCLEOTIDE EXCHANGE FACTOR K"/>
    <property type="match status" value="1"/>
</dbReference>
<dbReference type="PANTHER" id="PTHR31963:SF16">
    <property type="entry name" value="OS06G0635200 PROTEIN"/>
    <property type="match status" value="1"/>
</dbReference>
<dbReference type="InterPro" id="IPR021924">
    <property type="entry name" value="DUF3537"/>
</dbReference>
<feature type="compositionally biased region" description="Acidic residues" evidence="1">
    <location>
        <begin position="1"/>
        <end position="11"/>
    </location>
</feature>
<keyword evidence="2" id="KW-0472">Membrane</keyword>
<gene>
    <name evidence="3" type="ORF">SI8410_13017678</name>
</gene>
<feature type="transmembrane region" description="Helical" evidence="2">
    <location>
        <begin position="156"/>
        <end position="177"/>
    </location>
</feature>
<dbReference type="OrthoDB" id="1916325at2759"/>
<sequence>MYAGDGEEEEDRTTQYRRDRPARGGRTKSYTRCVSLPNDDLQSFRSWLQWMCVDQSSFWRAALSWIVFLTLSVAVPLVSHFVLLTDSDKEAQRRRASYDAVVQLSLSSVAALSFICLSTFFRRYGHRRFLSLDKLCRESEAVRSGYTAQLNRSFKLLSMFVAPCFVIETGYKVWWYIAGARRIPFLGNPYVSDVVACAFELCSWLYRTAIFFLVCLLFRLICFLQILRLQDFALVFEDSDVAFILAEHLRIRRQLRVISHRFRFFIVSCLVLVTLSQLASLLHTTRSDVVVDLLNAGELTICSLVLVAGILLCLRSAAKITHKAQAITSHAAKWHAFATIDSCDEGSNRIHPVDNLDESSDYEELGDDDDLEDTKILQPRANIMSFQKRQALVTYLENNRAGITVFGFMVDRAWLHMIFGVELSLVLWLLGKTVGISRNMTSLICH</sequence>
<accession>A0A7I8LAW9</accession>
<dbReference type="Pfam" id="PF12056">
    <property type="entry name" value="DUF3537"/>
    <property type="match status" value="1"/>
</dbReference>
<feature type="transmembrane region" description="Helical" evidence="2">
    <location>
        <begin position="204"/>
        <end position="227"/>
    </location>
</feature>
<feature type="compositionally biased region" description="Basic and acidic residues" evidence="1">
    <location>
        <begin position="12"/>
        <end position="22"/>
    </location>
</feature>
<feature type="transmembrane region" description="Helical" evidence="2">
    <location>
        <begin position="262"/>
        <end position="282"/>
    </location>
</feature>
<feature type="region of interest" description="Disordered" evidence="1">
    <location>
        <begin position="1"/>
        <end position="27"/>
    </location>
</feature>
<evidence type="ECO:0000256" key="1">
    <source>
        <dbReference type="SAM" id="MobiDB-lite"/>
    </source>
</evidence>
<feature type="transmembrane region" description="Helical" evidence="2">
    <location>
        <begin position="294"/>
        <end position="314"/>
    </location>
</feature>
<evidence type="ECO:0000256" key="2">
    <source>
        <dbReference type="SAM" id="Phobius"/>
    </source>
</evidence>
<feature type="transmembrane region" description="Helical" evidence="2">
    <location>
        <begin position="101"/>
        <end position="121"/>
    </location>
</feature>
<feature type="transmembrane region" description="Helical" evidence="2">
    <location>
        <begin position="58"/>
        <end position="81"/>
    </location>
</feature>
<keyword evidence="4" id="KW-1185">Reference proteome</keyword>
<keyword evidence="2" id="KW-1133">Transmembrane helix</keyword>
<dbReference type="AlphaFoldDB" id="A0A7I8LAW9"/>
<dbReference type="EMBL" id="LR746276">
    <property type="protein sequence ID" value="CAA7407000.1"/>
    <property type="molecule type" value="Genomic_DNA"/>
</dbReference>
<reference evidence="3" key="1">
    <citation type="submission" date="2020-02" db="EMBL/GenBank/DDBJ databases">
        <authorList>
            <person name="Scholz U."/>
            <person name="Mascher M."/>
            <person name="Fiebig A."/>
        </authorList>
    </citation>
    <scope>NUCLEOTIDE SEQUENCE</scope>
</reference>